<keyword evidence="5 10" id="KW-0808">Transferase</keyword>
<dbReference type="Pfam" id="PF03155">
    <property type="entry name" value="Alg6_Alg8"/>
    <property type="match status" value="1"/>
</dbReference>
<feature type="transmembrane region" description="Helical" evidence="10">
    <location>
        <begin position="436"/>
        <end position="454"/>
    </location>
</feature>
<evidence type="ECO:0000256" key="2">
    <source>
        <dbReference type="ARBA" id="ARBA00004922"/>
    </source>
</evidence>
<dbReference type="UniPathway" id="UPA00378"/>
<feature type="transmembrane region" description="Helical" evidence="10">
    <location>
        <begin position="153"/>
        <end position="171"/>
    </location>
</feature>
<comment type="subcellular location">
    <subcellularLocation>
        <location evidence="1 10">Endoplasmic reticulum membrane</location>
        <topology evidence="1 10">Multi-pass membrane protein</topology>
    </subcellularLocation>
</comment>
<evidence type="ECO:0000256" key="1">
    <source>
        <dbReference type="ARBA" id="ARBA00004477"/>
    </source>
</evidence>
<reference evidence="11 12" key="1">
    <citation type="submission" date="2014-07" db="EMBL/GenBank/DDBJ databases">
        <title>Genomic and transcriptomic analysis on Apis cerana provide comprehensive insights into honey bee biology.</title>
        <authorList>
            <person name="Diao Q."/>
            <person name="Sun L."/>
            <person name="Zheng H."/>
            <person name="Zheng H."/>
            <person name="Xu S."/>
            <person name="Wang S."/>
            <person name="Zeng Z."/>
            <person name="Hu F."/>
            <person name="Su S."/>
            <person name="Wu J."/>
        </authorList>
    </citation>
    <scope>NUCLEOTIDE SEQUENCE [LARGE SCALE GENOMIC DNA]</scope>
    <source>
        <tissue evidence="11">Pupae without intestine</tissue>
    </source>
</reference>
<evidence type="ECO:0000256" key="9">
    <source>
        <dbReference type="ARBA" id="ARBA00023136"/>
    </source>
</evidence>
<evidence type="ECO:0000313" key="12">
    <source>
        <dbReference type="Proteomes" id="UP000242457"/>
    </source>
</evidence>
<keyword evidence="12" id="KW-1185">Reference proteome</keyword>
<proteinExistence type="inferred from homology"/>
<evidence type="ECO:0000256" key="6">
    <source>
        <dbReference type="ARBA" id="ARBA00022692"/>
    </source>
</evidence>
<evidence type="ECO:0000256" key="4">
    <source>
        <dbReference type="ARBA" id="ARBA00022676"/>
    </source>
</evidence>
<feature type="transmembrane region" description="Helical" evidence="10">
    <location>
        <begin position="339"/>
        <end position="357"/>
    </location>
</feature>
<sequence length="534" mass="62294">MNITNNKNNKNNSVKLKRMKKTNSILEERNINKIIFCVLILVTCFKVLLIPVYHSTDFEVHRNWLAITHNLPLKEWYVNANSQWTLDYPPLFAWFEYFLSHIARFIDHDMLKVKNLNYASFNTILFQRGSVIILDLVFTYGVKEIGKVFCSTFDEYVIFIVFSLCNMGLLVVDHVHFQYNGFLLGIFLLAIANVSKINKQMSILYGTLCFALLLNLKHIYLYVAPVFIVWLLRSYCMNNGSFFKRLFILGGISFIILIISFGPFVSQLPQVISRLFPFKRGLVHAYWAANIWALYIAIDKIIFLILKELKWLKITRSAVMTAGLVQEQSFLVLPTPTPIITFLLTIFSMIPSLYYLLYKKEYFTNSRQFVRCLVLCALSSFIFGWHVHEKAILTAIIPMCVLATTNKNDARIYLILSSAGYTALLPLLYLNNLTPLKILLLLVYIIAIFLAFCQKFNLNLLYSYEYIYVFTLPILTVYETIIHKIIFGEALPFLPLALTSIYCAIGIIYSWIFYYYMFLQYNKIYDQKKKLYEC</sequence>
<keyword evidence="8 10" id="KW-1133">Transmembrane helix</keyword>
<feature type="transmembrane region" description="Helical" evidence="10">
    <location>
        <begin position="202"/>
        <end position="230"/>
    </location>
</feature>
<dbReference type="EMBL" id="KZ288439">
    <property type="protein sequence ID" value="PBC25719.1"/>
    <property type="molecule type" value="Genomic_DNA"/>
</dbReference>
<evidence type="ECO:0000313" key="11">
    <source>
        <dbReference type="EMBL" id="PBC25719.1"/>
    </source>
</evidence>
<dbReference type="GO" id="GO:0042283">
    <property type="term" value="F:dolichyl pyrophosphate Glc1Man9GlcNAc2 alpha-1,3-glucosyltransferase activity"/>
    <property type="evidence" value="ECO:0007669"/>
    <property type="project" value="TreeGrafter"/>
</dbReference>
<evidence type="ECO:0000256" key="8">
    <source>
        <dbReference type="ARBA" id="ARBA00022989"/>
    </source>
</evidence>
<dbReference type="OrthoDB" id="1689333at2759"/>
<dbReference type="PANTHER" id="PTHR12413:SF2">
    <property type="entry name" value="DOLICHYL PYROPHOSPHATE GLC1MAN9GLCNAC2 ALPHA-1,3-GLUCOSYLTRANSFERASE-RELATED"/>
    <property type="match status" value="1"/>
</dbReference>
<feature type="transmembrane region" description="Helical" evidence="10">
    <location>
        <begin position="242"/>
        <end position="265"/>
    </location>
</feature>
<dbReference type="AlphaFoldDB" id="A0A2A3E3J8"/>
<comment type="pathway">
    <text evidence="2 10">Protein modification; protein glycosylation.</text>
</comment>
<evidence type="ECO:0000256" key="3">
    <source>
        <dbReference type="ARBA" id="ARBA00008715"/>
    </source>
</evidence>
<keyword evidence="4 10" id="KW-0328">Glycosyltransferase</keyword>
<evidence type="ECO:0000256" key="7">
    <source>
        <dbReference type="ARBA" id="ARBA00022824"/>
    </source>
</evidence>
<feature type="transmembrane region" description="Helical" evidence="10">
    <location>
        <begin position="413"/>
        <end position="430"/>
    </location>
</feature>
<dbReference type="InterPro" id="IPR004856">
    <property type="entry name" value="Glyco_trans_ALG6/ALG8"/>
</dbReference>
<protein>
    <recommendedName>
        <fullName evidence="10">Alpha-1,3-glucosyltransferase</fullName>
        <ecNumber evidence="10">2.4.1.-</ecNumber>
    </recommendedName>
</protein>
<dbReference type="PANTHER" id="PTHR12413">
    <property type="entry name" value="DOLICHYL GLYCOSYLTRANSFERASE"/>
    <property type="match status" value="1"/>
</dbReference>
<name>A0A2A3E3J8_APICC</name>
<dbReference type="EC" id="2.4.1.-" evidence="10"/>
<accession>A0A2A3E3J8</accession>
<dbReference type="STRING" id="94128.A0A2A3E3J8"/>
<feature type="transmembrane region" description="Helical" evidence="10">
    <location>
        <begin position="285"/>
        <end position="306"/>
    </location>
</feature>
<feature type="transmembrane region" description="Helical" evidence="10">
    <location>
        <begin position="34"/>
        <end position="54"/>
    </location>
</feature>
<dbReference type="GO" id="GO:0005789">
    <property type="term" value="C:endoplasmic reticulum membrane"/>
    <property type="evidence" value="ECO:0007669"/>
    <property type="project" value="UniProtKB-SubCell"/>
</dbReference>
<feature type="transmembrane region" description="Helical" evidence="10">
    <location>
        <begin position="118"/>
        <end position="141"/>
    </location>
</feature>
<evidence type="ECO:0000256" key="5">
    <source>
        <dbReference type="ARBA" id="ARBA00022679"/>
    </source>
</evidence>
<evidence type="ECO:0000256" key="10">
    <source>
        <dbReference type="RuleBase" id="RU363110"/>
    </source>
</evidence>
<comment type="similarity">
    <text evidence="3 10">Belongs to the ALG6/ALG8 glucosyltransferase family.</text>
</comment>
<feature type="transmembrane region" description="Helical" evidence="10">
    <location>
        <begin position="493"/>
        <end position="519"/>
    </location>
</feature>
<organism evidence="11 12">
    <name type="scientific">Apis cerana cerana</name>
    <name type="common">Oriental honeybee</name>
    <dbReference type="NCBI Taxonomy" id="94128"/>
    <lineage>
        <taxon>Eukaryota</taxon>
        <taxon>Metazoa</taxon>
        <taxon>Ecdysozoa</taxon>
        <taxon>Arthropoda</taxon>
        <taxon>Hexapoda</taxon>
        <taxon>Insecta</taxon>
        <taxon>Pterygota</taxon>
        <taxon>Neoptera</taxon>
        <taxon>Endopterygota</taxon>
        <taxon>Hymenoptera</taxon>
        <taxon>Apocrita</taxon>
        <taxon>Aculeata</taxon>
        <taxon>Apoidea</taxon>
        <taxon>Anthophila</taxon>
        <taxon>Apidae</taxon>
        <taxon>Apis</taxon>
    </lineage>
</organism>
<keyword evidence="6 10" id="KW-0812">Transmembrane</keyword>
<dbReference type="GO" id="GO:0006487">
    <property type="term" value="P:protein N-linked glycosylation"/>
    <property type="evidence" value="ECO:0007669"/>
    <property type="project" value="TreeGrafter"/>
</dbReference>
<keyword evidence="7 10" id="KW-0256">Endoplasmic reticulum</keyword>
<feature type="transmembrane region" description="Helical" evidence="10">
    <location>
        <begin position="177"/>
        <end position="195"/>
    </location>
</feature>
<dbReference type="Proteomes" id="UP000242457">
    <property type="component" value="Unassembled WGS sequence"/>
</dbReference>
<gene>
    <name evidence="11" type="ORF">APICC_04935</name>
</gene>
<feature type="transmembrane region" description="Helical" evidence="10">
    <location>
        <begin position="466"/>
        <end position="487"/>
    </location>
</feature>
<keyword evidence="9 10" id="KW-0472">Membrane</keyword>